<dbReference type="PROSITE" id="PS00211">
    <property type="entry name" value="ABC_TRANSPORTER_1"/>
    <property type="match status" value="1"/>
</dbReference>
<dbReference type="InterPro" id="IPR003593">
    <property type="entry name" value="AAA+_ATPase"/>
</dbReference>
<keyword evidence="1" id="KW-0813">Transport</keyword>
<keyword evidence="2" id="KW-1003">Cell membrane</keyword>
<accession>A0A4R6QT93</accession>
<proteinExistence type="predicted"/>
<sequence>MLKLELHQAGPIALNVQLHCAQGELLALVGPSGSGKTSVLRAIAGLLDVEQGRVELGDAVWLDTERGVKVPAERRPVGMVFQHYALFPHLSALDNVRLALPRGADGRSGKDAAHRLLQDMQLDGLAARRPHQLSGGQRQRVALARALARSPGVLLLDEAFAAVDQPTRQALYDELIKLRERVGVPIVMVTHDLREARLLADRMCIIEAGQTLQDGPPEQLMSRPRNARVAALVGLRDIHAGVFHKAGPGQARLRWGDGQAGLDLRTADKGRLDDGTPVRWVIAGEHVQVHLRPPEGPNAVACTLERSRSLGEITTIECRLQNAPHALLHLELTTRYARQLALAPGSPLFLQLAPQGIHIMPVKNP</sequence>
<dbReference type="Gene3D" id="3.40.50.300">
    <property type="entry name" value="P-loop containing nucleotide triphosphate hydrolases"/>
    <property type="match status" value="1"/>
</dbReference>
<dbReference type="SUPFAM" id="SSF50331">
    <property type="entry name" value="MOP-like"/>
    <property type="match status" value="1"/>
</dbReference>
<evidence type="ECO:0000256" key="1">
    <source>
        <dbReference type="ARBA" id="ARBA00022448"/>
    </source>
</evidence>
<dbReference type="InterPro" id="IPR017871">
    <property type="entry name" value="ABC_transporter-like_CS"/>
</dbReference>
<keyword evidence="7" id="KW-1185">Reference proteome</keyword>
<dbReference type="SMART" id="SM00382">
    <property type="entry name" value="AAA"/>
    <property type="match status" value="1"/>
</dbReference>
<keyword evidence="2" id="KW-0472">Membrane</keyword>
<dbReference type="Pfam" id="PF00005">
    <property type="entry name" value="ABC_tran"/>
    <property type="match status" value="1"/>
</dbReference>
<comment type="caution">
    <text evidence="6">The sequence shown here is derived from an EMBL/GenBank/DDBJ whole genome shotgun (WGS) entry which is preliminary data.</text>
</comment>
<keyword evidence="3" id="KW-0547">Nucleotide-binding</keyword>
<evidence type="ECO:0000256" key="4">
    <source>
        <dbReference type="ARBA" id="ARBA00022840"/>
    </source>
</evidence>
<dbReference type="RefSeq" id="WP_133699388.1">
    <property type="nucleotide sequence ID" value="NZ_SNXS01000001.1"/>
</dbReference>
<dbReference type="InterPro" id="IPR013611">
    <property type="entry name" value="Transp-assoc_OB_typ2"/>
</dbReference>
<evidence type="ECO:0000256" key="2">
    <source>
        <dbReference type="ARBA" id="ARBA00022475"/>
    </source>
</evidence>
<dbReference type="PANTHER" id="PTHR42781">
    <property type="entry name" value="SPERMIDINE/PUTRESCINE IMPORT ATP-BINDING PROTEIN POTA"/>
    <property type="match status" value="1"/>
</dbReference>
<dbReference type="GO" id="GO:0005524">
    <property type="term" value="F:ATP binding"/>
    <property type="evidence" value="ECO:0007669"/>
    <property type="project" value="UniProtKB-KW"/>
</dbReference>
<dbReference type="InParanoid" id="A0A4R6QT93"/>
<dbReference type="EMBL" id="SNXS01000001">
    <property type="protein sequence ID" value="TDP74784.1"/>
    <property type="molecule type" value="Genomic_DNA"/>
</dbReference>
<dbReference type="PANTHER" id="PTHR42781:SF4">
    <property type="entry name" value="SPERMIDINE_PUTRESCINE IMPORT ATP-BINDING PROTEIN POTA"/>
    <property type="match status" value="1"/>
</dbReference>
<protein>
    <submittedName>
        <fullName evidence="6">Molybdate transport system ATP-binding protein</fullName>
    </submittedName>
</protein>
<dbReference type="SUPFAM" id="SSF52540">
    <property type="entry name" value="P-loop containing nucleoside triphosphate hydrolases"/>
    <property type="match status" value="1"/>
</dbReference>
<evidence type="ECO:0000313" key="6">
    <source>
        <dbReference type="EMBL" id="TDP74784.1"/>
    </source>
</evidence>
<dbReference type="OrthoDB" id="5298774at2"/>
<dbReference type="InterPro" id="IPR008995">
    <property type="entry name" value="Mo/tungstate-bd_C_term_dom"/>
</dbReference>
<dbReference type="InterPro" id="IPR027417">
    <property type="entry name" value="P-loop_NTPase"/>
</dbReference>
<dbReference type="InterPro" id="IPR050093">
    <property type="entry name" value="ABC_SmlMolc_Importer"/>
</dbReference>
<dbReference type="GO" id="GO:0016887">
    <property type="term" value="F:ATP hydrolysis activity"/>
    <property type="evidence" value="ECO:0007669"/>
    <property type="project" value="InterPro"/>
</dbReference>
<keyword evidence="4 6" id="KW-0067">ATP-binding</keyword>
<reference evidence="6 7" key="1">
    <citation type="submission" date="2019-03" db="EMBL/GenBank/DDBJ databases">
        <title>Genomic Encyclopedia of Type Strains, Phase IV (KMG-IV): sequencing the most valuable type-strain genomes for metagenomic binning, comparative biology and taxonomic classification.</title>
        <authorList>
            <person name="Goeker M."/>
        </authorList>
    </citation>
    <scope>NUCLEOTIDE SEQUENCE [LARGE SCALE GENOMIC DNA]</scope>
    <source>
        <strain evidence="6 7">DSM 16998</strain>
    </source>
</reference>
<dbReference type="Pfam" id="PF08402">
    <property type="entry name" value="TOBE_2"/>
    <property type="match status" value="1"/>
</dbReference>
<dbReference type="PROSITE" id="PS50893">
    <property type="entry name" value="ABC_TRANSPORTER_2"/>
    <property type="match status" value="1"/>
</dbReference>
<evidence type="ECO:0000313" key="7">
    <source>
        <dbReference type="Proteomes" id="UP000295361"/>
    </source>
</evidence>
<feature type="domain" description="ABC transporter" evidence="5">
    <location>
        <begin position="2"/>
        <end position="233"/>
    </location>
</feature>
<gene>
    <name evidence="6" type="ORF">DES47_101850</name>
</gene>
<evidence type="ECO:0000259" key="5">
    <source>
        <dbReference type="PROSITE" id="PS50893"/>
    </source>
</evidence>
<dbReference type="InterPro" id="IPR003439">
    <property type="entry name" value="ABC_transporter-like_ATP-bd"/>
</dbReference>
<evidence type="ECO:0000256" key="3">
    <source>
        <dbReference type="ARBA" id="ARBA00022741"/>
    </source>
</evidence>
<dbReference type="Proteomes" id="UP000295361">
    <property type="component" value="Unassembled WGS sequence"/>
</dbReference>
<name>A0A4R6QT93_9BURK</name>
<dbReference type="AlphaFoldDB" id="A0A4R6QT93"/>
<organism evidence="6 7">
    <name type="scientific">Roseateles toxinivorans</name>
    <dbReference type="NCBI Taxonomy" id="270368"/>
    <lineage>
        <taxon>Bacteria</taxon>
        <taxon>Pseudomonadati</taxon>
        <taxon>Pseudomonadota</taxon>
        <taxon>Betaproteobacteria</taxon>
        <taxon>Burkholderiales</taxon>
        <taxon>Sphaerotilaceae</taxon>
        <taxon>Roseateles</taxon>
    </lineage>
</organism>